<evidence type="ECO:0000313" key="2">
    <source>
        <dbReference type="EMBL" id="KAF3486740.1"/>
    </source>
</evidence>
<evidence type="ECO:0000256" key="1">
    <source>
        <dbReference type="SAM" id="MobiDB-lite"/>
    </source>
</evidence>
<dbReference type="Proteomes" id="UP000712600">
    <property type="component" value="Unassembled WGS sequence"/>
</dbReference>
<feature type="region of interest" description="Disordered" evidence="1">
    <location>
        <begin position="17"/>
        <end position="47"/>
    </location>
</feature>
<evidence type="ECO:0000313" key="3">
    <source>
        <dbReference type="Proteomes" id="UP000712600"/>
    </source>
</evidence>
<sequence>MNLLGVEPKTKIIAGSKWRSKRRQTTTLLTSSPPASVVSPSEDQSKPPWTATVSVLMVSPPVSLVFSVRNRSKPTTASLVFSSRRLSSSLHGVSSSDDSIMKLKSHEDTLKRLGNLHLSIAVYVVTKLVRFITVCVDCLRDFFVTSLVEMEDLWLFMDSSCLTLFELSTEAPPPISSRSNHYKRLSRPPGVKAAKGASGKRSIADHQAVSEFQTMWSIKEKDLAVKERLSKMGLLGSLISKKRPTI</sequence>
<accession>A0A8S9N1V5</accession>
<organism evidence="2 3">
    <name type="scientific">Brassica cretica</name>
    <name type="common">Mustard</name>
    <dbReference type="NCBI Taxonomy" id="69181"/>
    <lineage>
        <taxon>Eukaryota</taxon>
        <taxon>Viridiplantae</taxon>
        <taxon>Streptophyta</taxon>
        <taxon>Embryophyta</taxon>
        <taxon>Tracheophyta</taxon>
        <taxon>Spermatophyta</taxon>
        <taxon>Magnoliopsida</taxon>
        <taxon>eudicotyledons</taxon>
        <taxon>Gunneridae</taxon>
        <taxon>Pentapetalae</taxon>
        <taxon>rosids</taxon>
        <taxon>malvids</taxon>
        <taxon>Brassicales</taxon>
        <taxon>Brassicaceae</taxon>
        <taxon>Brassiceae</taxon>
        <taxon>Brassica</taxon>
    </lineage>
</organism>
<proteinExistence type="predicted"/>
<dbReference type="EMBL" id="QGKX02002183">
    <property type="protein sequence ID" value="KAF3486740.1"/>
    <property type="molecule type" value="Genomic_DNA"/>
</dbReference>
<reference evidence="2" key="1">
    <citation type="submission" date="2019-12" db="EMBL/GenBank/DDBJ databases">
        <title>Genome sequencing and annotation of Brassica cretica.</title>
        <authorList>
            <person name="Studholme D.J."/>
            <person name="Sarris P."/>
        </authorList>
    </citation>
    <scope>NUCLEOTIDE SEQUENCE</scope>
    <source>
        <strain evidence="2">PFS-109/04</strain>
        <tissue evidence="2">Leaf</tissue>
    </source>
</reference>
<name>A0A8S9N1V5_BRACR</name>
<feature type="region of interest" description="Disordered" evidence="1">
    <location>
        <begin position="171"/>
        <end position="200"/>
    </location>
</feature>
<feature type="compositionally biased region" description="Low complexity" evidence="1">
    <location>
        <begin position="25"/>
        <end position="41"/>
    </location>
</feature>
<protein>
    <submittedName>
        <fullName evidence="2">Uncharacterized protein</fullName>
    </submittedName>
</protein>
<dbReference type="AlphaFoldDB" id="A0A8S9N1V5"/>
<comment type="caution">
    <text evidence="2">The sequence shown here is derived from an EMBL/GenBank/DDBJ whole genome shotgun (WGS) entry which is preliminary data.</text>
</comment>
<gene>
    <name evidence="2" type="ORF">F2Q69_00054194</name>
</gene>